<dbReference type="EC" id="4.6.1.12" evidence="3 7"/>
<evidence type="ECO:0000256" key="7">
    <source>
        <dbReference type="HAMAP-Rule" id="MF_00107"/>
    </source>
</evidence>
<comment type="pathway">
    <text evidence="2 7">Isoprenoid biosynthesis; isopentenyl diphosphate biosynthesis via DXP pathway; isopentenyl diphosphate from 1-deoxy-D-xylulose 5-phosphate: step 4/6.</text>
</comment>
<evidence type="ECO:0000256" key="3">
    <source>
        <dbReference type="ARBA" id="ARBA00012579"/>
    </source>
</evidence>
<dbReference type="GO" id="GO:0019288">
    <property type="term" value="P:isopentenyl diphosphate biosynthetic process, methylerythritol 4-phosphate pathway"/>
    <property type="evidence" value="ECO:0007669"/>
    <property type="project" value="UniProtKB-UniRule"/>
</dbReference>
<evidence type="ECO:0000259" key="9">
    <source>
        <dbReference type="Pfam" id="PF02542"/>
    </source>
</evidence>
<evidence type="ECO:0000256" key="6">
    <source>
        <dbReference type="ARBA" id="ARBA00023239"/>
    </source>
</evidence>
<evidence type="ECO:0000313" key="10">
    <source>
        <dbReference type="EMBL" id="CAA9420767.1"/>
    </source>
</evidence>
<evidence type="ECO:0000256" key="2">
    <source>
        <dbReference type="ARBA" id="ARBA00004709"/>
    </source>
</evidence>
<accession>A0A6J4PPW6</accession>
<comment type="similarity">
    <text evidence="7 8">Belongs to the IspF family.</text>
</comment>
<evidence type="ECO:0000256" key="1">
    <source>
        <dbReference type="ARBA" id="ARBA00000200"/>
    </source>
</evidence>
<evidence type="ECO:0000256" key="5">
    <source>
        <dbReference type="ARBA" id="ARBA00023229"/>
    </source>
</evidence>
<dbReference type="Pfam" id="PF02542">
    <property type="entry name" value="YgbB"/>
    <property type="match status" value="1"/>
</dbReference>
<dbReference type="UniPathway" id="UPA00056">
    <property type="reaction ID" value="UER00095"/>
</dbReference>
<feature type="binding site" evidence="7">
    <location>
        <position position="43"/>
    </location>
    <ligand>
        <name>a divalent metal cation</name>
        <dbReference type="ChEBI" id="CHEBI:60240"/>
    </ligand>
</feature>
<comment type="caution">
    <text evidence="7">Lacks conserved residue(s) required for the propagation of feature annotation.</text>
</comment>
<keyword evidence="6 7" id="KW-0456">Lyase</keyword>
<keyword evidence="5 7" id="KW-0414">Isoprene biosynthesis</keyword>
<keyword evidence="4 7" id="KW-0479">Metal-binding</keyword>
<evidence type="ECO:0000256" key="8">
    <source>
        <dbReference type="RuleBase" id="RU004395"/>
    </source>
</evidence>
<dbReference type="PROSITE" id="PS01350">
    <property type="entry name" value="ISPF"/>
    <property type="match status" value="1"/>
</dbReference>
<feature type="binding site" evidence="7">
    <location>
        <begin position="57"/>
        <end position="59"/>
    </location>
    <ligand>
        <name>4-CDP-2-C-methyl-D-erythritol 2-phosphate</name>
        <dbReference type="ChEBI" id="CHEBI:57919"/>
    </ligand>
</feature>
<dbReference type="EMBL" id="CADCUR010000270">
    <property type="protein sequence ID" value="CAA9420767.1"/>
    <property type="molecule type" value="Genomic_DNA"/>
</dbReference>
<feature type="binding site" evidence="7">
    <location>
        <begin position="62"/>
        <end position="66"/>
    </location>
    <ligand>
        <name>4-CDP-2-C-methyl-D-erythritol 2-phosphate</name>
        <dbReference type="ChEBI" id="CHEBI:57919"/>
    </ligand>
</feature>
<organism evidence="10">
    <name type="scientific">uncultured Pyrinomonadaceae bacterium</name>
    <dbReference type="NCBI Taxonomy" id="2283094"/>
    <lineage>
        <taxon>Bacteria</taxon>
        <taxon>Pseudomonadati</taxon>
        <taxon>Acidobacteriota</taxon>
        <taxon>Blastocatellia</taxon>
        <taxon>Blastocatellales</taxon>
        <taxon>Pyrinomonadaceae</taxon>
        <taxon>environmental samples</taxon>
    </lineage>
</organism>
<comment type="function">
    <text evidence="7">Involved in the biosynthesis of isopentenyl diphosphate (IPP) and dimethylallyl diphosphate (DMAPP), two major building blocks of isoprenoid compounds. Catalyzes the conversion of 4-diphosphocytidyl-2-C-methyl-D-erythritol 2-phosphate (CDP-ME2P) to 2-C-methyl-D-erythritol 2,4-cyclodiphosphate (ME-CPP) with a corresponding release of cytidine 5-monophosphate (CMP).</text>
</comment>
<dbReference type="NCBIfam" id="TIGR00151">
    <property type="entry name" value="ispF"/>
    <property type="match status" value="1"/>
</dbReference>
<dbReference type="GO" id="GO:0016114">
    <property type="term" value="P:terpenoid biosynthetic process"/>
    <property type="evidence" value="ECO:0007669"/>
    <property type="project" value="InterPro"/>
</dbReference>
<dbReference type="InterPro" id="IPR036571">
    <property type="entry name" value="MECDP_synthase_sf"/>
</dbReference>
<dbReference type="PANTHER" id="PTHR43181:SF1">
    <property type="entry name" value="2-C-METHYL-D-ERYTHRITOL 2,4-CYCLODIPHOSPHATE SYNTHASE, CHLOROPLASTIC"/>
    <property type="match status" value="1"/>
</dbReference>
<comment type="cofactor">
    <cofactor evidence="7">
        <name>a divalent metal cation</name>
        <dbReference type="ChEBI" id="CHEBI:60240"/>
    </cofactor>
    <text evidence="7">Binds 1 divalent metal cation per subunit.</text>
</comment>
<evidence type="ECO:0000256" key="4">
    <source>
        <dbReference type="ARBA" id="ARBA00022723"/>
    </source>
</evidence>
<comment type="subunit">
    <text evidence="7">Homotrimer.</text>
</comment>
<dbReference type="InterPro" id="IPR003526">
    <property type="entry name" value="MECDP_synthase"/>
</dbReference>
<feature type="site" description="Transition state stabilizer" evidence="7">
    <location>
        <position position="134"/>
    </location>
</feature>
<dbReference type="HAMAP" id="MF_00107">
    <property type="entry name" value="IspF"/>
    <property type="match status" value="1"/>
</dbReference>
<dbReference type="Gene3D" id="3.30.1330.50">
    <property type="entry name" value="2-C-methyl-D-erythritol 2,4-cyclodiphosphate synthase"/>
    <property type="match status" value="1"/>
</dbReference>
<feature type="binding site" evidence="7">
    <location>
        <begin position="9"/>
        <end position="11"/>
    </location>
    <ligand>
        <name>4-CDP-2-C-methyl-D-erythritol 2-phosphate</name>
        <dbReference type="ChEBI" id="CHEBI:57919"/>
    </ligand>
</feature>
<protein>
    <recommendedName>
        <fullName evidence="3 7">2-C-methyl-D-erythritol 2,4-cyclodiphosphate synthase</fullName>
        <shortName evidence="7">MECDP-synthase</shortName>
        <shortName evidence="7">MECPP-synthase</shortName>
        <shortName evidence="7">MECPS</shortName>
        <ecNumber evidence="3 7">4.6.1.12</ecNumber>
    </recommendedName>
</protein>
<feature type="binding site" evidence="7">
    <location>
        <begin position="35"/>
        <end position="36"/>
    </location>
    <ligand>
        <name>4-CDP-2-C-methyl-D-erythritol 2-phosphate</name>
        <dbReference type="ChEBI" id="CHEBI:57919"/>
    </ligand>
</feature>
<dbReference type="CDD" id="cd00554">
    <property type="entry name" value="MECDP_synthase"/>
    <property type="match status" value="1"/>
</dbReference>
<feature type="binding site" evidence="7">
    <location>
        <position position="9"/>
    </location>
    <ligand>
        <name>a divalent metal cation</name>
        <dbReference type="ChEBI" id="CHEBI:60240"/>
    </ligand>
</feature>
<feature type="binding site" evidence="7">
    <location>
        <position position="11"/>
    </location>
    <ligand>
        <name>a divalent metal cation</name>
        <dbReference type="ChEBI" id="CHEBI:60240"/>
    </ligand>
</feature>
<dbReference type="PANTHER" id="PTHR43181">
    <property type="entry name" value="2-C-METHYL-D-ERYTHRITOL 2,4-CYCLODIPHOSPHATE SYNTHASE, CHLOROPLASTIC"/>
    <property type="match status" value="1"/>
</dbReference>
<feature type="domain" description="2-C-methyl-D-erythritol 2,4-cyclodiphosphate synthase" evidence="9">
    <location>
        <begin position="3"/>
        <end position="155"/>
    </location>
</feature>
<comment type="catalytic activity">
    <reaction evidence="1 7 8">
        <text>4-CDP-2-C-methyl-D-erythritol 2-phosphate = 2-C-methyl-D-erythritol 2,4-cyclic diphosphate + CMP</text>
        <dbReference type="Rhea" id="RHEA:23864"/>
        <dbReference type="ChEBI" id="CHEBI:57919"/>
        <dbReference type="ChEBI" id="CHEBI:58483"/>
        <dbReference type="ChEBI" id="CHEBI:60377"/>
        <dbReference type="EC" id="4.6.1.12"/>
    </reaction>
</comment>
<dbReference type="GO" id="GO:0046872">
    <property type="term" value="F:metal ion binding"/>
    <property type="evidence" value="ECO:0007669"/>
    <property type="project" value="UniProtKB-KW"/>
</dbReference>
<proteinExistence type="inferred from homology"/>
<dbReference type="InterPro" id="IPR020555">
    <property type="entry name" value="MECDP_synthase_CS"/>
</dbReference>
<feature type="site" description="Transition state stabilizer" evidence="7">
    <location>
        <position position="35"/>
    </location>
</feature>
<dbReference type="GO" id="GO:0008685">
    <property type="term" value="F:2-C-methyl-D-erythritol 2,4-cyclodiphosphate synthase activity"/>
    <property type="evidence" value="ECO:0007669"/>
    <property type="project" value="UniProtKB-UniRule"/>
</dbReference>
<gene>
    <name evidence="7" type="primary">ispF</name>
    <name evidence="10" type="ORF">AVDCRST_MAG74-2954</name>
</gene>
<name>A0A6J4PPW6_9BACT</name>
<sequence length="159" mass="17575">MYRIGFGNDIHRLEKNKPLILGGVRVESELGAVGHSDADALFHAVTDALFGALALGDIGSHFSDRDERWKNADSLVFLSEAVRLIKEKGFRVVNVDSVINLETPKLRPHVDRMRQNLAQALEIEIDCVSVKAKTGEKVDAVGNRQAIKTEAVVLLEKNF</sequence>
<reference evidence="10" key="1">
    <citation type="submission" date="2020-02" db="EMBL/GenBank/DDBJ databases">
        <authorList>
            <person name="Meier V. D."/>
        </authorList>
    </citation>
    <scope>NUCLEOTIDE SEQUENCE</scope>
    <source>
        <strain evidence="10">AVDCRST_MAG74</strain>
    </source>
</reference>
<dbReference type="SUPFAM" id="SSF69765">
    <property type="entry name" value="IpsF-like"/>
    <property type="match status" value="1"/>
</dbReference>
<dbReference type="AlphaFoldDB" id="A0A6J4PPW6"/>